<keyword evidence="11" id="KW-1185">Reference proteome</keyword>
<keyword evidence="7" id="KW-0325">Glycoprotein</keyword>
<keyword evidence="4" id="KW-1133">Transmembrane helix</keyword>
<evidence type="ECO:0000256" key="3">
    <source>
        <dbReference type="ARBA" id="ARBA00022692"/>
    </source>
</evidence>
<dbReference type="InterPro" id="IPR000203">
    <property type="entry name" value="GPS"/>
</dbReference>
<dbReference type="EMBL" id="CACRXK020011934">
    <property type="protein sequence ID" value="CAB4022351.1"/>
    <property type="molecule type" value="Genomic_DNA"/>
</dbReference>
<keyword evidence="6" id="KW-1015">Disulfide bond</keyword>
<dbReference type="InterPro" id="IPR017981">
    <property type="entry name" value="GPCR_2-like_7TM"/>
</dbReference>
<evidence type="ECO:0000256" key="6">
    <source>
        <dbReference type="ARBA" id="ARBA00023157"/>
    </source>
</evidence>
<evidence type="ECO:0000259" key="9">
    <source>
        <dbReference type="PROSITE" id="PS50261"/>
    </source>
</evidence>
<comment type="caution">
    <text evidence="10">The sequence shown here is derived from an EMBL/GenBank/DDBJ whole genome shotgun (WGS) entry which is preliminary data.</text>
</comment>
<accession>A0A7D9KYM6</accession>
<keyword evidence="10" id="KW-0675">Receptor</keyword>
<feature type="domain" description="GAIN-B" evidence="8">
    <location>
        <begin position="325"/>
        <end position="477"/>
    </location>
</feature>
<dbReference type="Proteomes" id="UP001152795">
    <property type="component" value="Unassembled WGS sequence"/>
</dbReference>
<evidence type="ECO:0000256" key="5">
    <source>
        <dbReference type="ARBA" id="ARBA00023136"/>
    </source>
</evidence>
<dbReference type="Gene3D" id="2.60.220.50">
    <property type="match status" value="1"/>
</dbReference>
<evidence type="ECO:0000256" key="4">
    <source>
        <dbReference type="ARBA" id="ARBA00022989"/>
    </source>
</evidence>
<dbReference type="Gene3D" id="1.20.1070.10">
    <property type="entry name" value="Rhodopsin 7-helix transmembrane proteins"/>
    <property type="match status" value="1"/>
</dbReference>
<dbReference type="PANTHER" id="PTHR12011">
    <property type="entry name" value="ADHESION G-PROTEIN COUPLED RECEPTOR"/>
    <property type="match status" value="1"/>
</dbReference>
<protein>
    <submittedName>
        <fullName evidence="10">Adhesion G- coupled receptor D1-like</fullName>
    </submittedName>
</protein>
<dbReference type="CDD" id="cd15040">
    <property type="entry name" value="7tmB2_Adhesion"/>
    <property type="match status" value="1"/>
</dbReference>
<reference evidence="10" key="1">
    <citation type="submission" date="2020-04" db="EMBL/GenBank/DDBJ databases">
        <authorList>
            <person name="Alioto T."/>
            <person name="Alioto T."/>
            <person name="Gomez Garrido J."/>
        </authorList>
    </citation>
    <scope>NUCLEOTIDE SEQUENCE</scope>
    <source>
        <strain evidence="10">A484AB</strain>
    </source>
</reference>
<dbReference type="Pfam" id="PF00002">
    <property type="entry name" value="7tm_2"/>
    <property type="match status" value="1"/>
</dbReference>
<comment type="similarity">
    <text evidence="2">Belongs to the G-protein coupled receptor 2 family. Adhesion G-protein coupled receptor (ADGR) subfamily.</text>
</comment>
<comment type="subcellular location">
    <subcellularLocation>
        <location evidence="1">Membrane</location>
        <topology evidence="1">Multi-pass membrane protein</topology>
    </subcellularLocation>
</comment>
<keyword evidence="3" id="KW-0812">Transmembrane</keyword>
<dbReference type="GO" id="GO:0007166">
    <property type="term" value="P:cell surface receptor signaling pathway"/>
    <property type="evidence" value="ECO:0007669"/>
    <property type="project" value="InterPro"/>
</dbReference>
<evidence type="ECO:0000259" key="8">
    <source>
        <dbReference type="PROSITE" id="PS50221"/>
    </source>
</evidence>
<gene>
    <name evidence="10" type="ORF">PACLA_8A079796</name>
</gene>
<feature type="domain" description="G-protein coupled receptors family 2 profile 2" evidence="9">
    <location>
        <begin position="482"/>
        <end position="737"/>
    </location>
</feature>
<dbReference type="FunFam" id="1.20.1070.10:FF:000058">
    <property type="entry name" value="Adhesion G protein-coupled receptor F5"/>
    <property type="match status" value="1"/>
</dbReference>
<dbReference type="OrthoDB" id="5968745at2759"/>
<proteinExistence type="inferred from homology"/>
<dbReference type="Pfam" id="PF01825">
    <property type="entry name" value="GPS"/>
    <property type="match status" value="1"/>
</dbReference>
<dbReference type="PRINTS" id="PR00249">
    <property type="entry name" value="GPCRSECRETIN"/>
</dbReference>
<dbReference type="PANTHER" id="PTHR12011:SF347">
    <property type="entry name" value="FI21270P1-RELATED"/>
    <property type="match status" value="1"/>
</dbReference>
<evidence type="ECO:0000256" key="1">
    <source>
        <dbReference type="ARBA" id="ARBA00004141"/>
    </source>
</evidence>
<organism evidence="10 11">
    <name type="scientific">Paramuricea clavata</name>
    <name type="common">Red gorgonian</name>
    <name type="synonym">Violescent sea-whip</name>
    <dbReference type="NCBI Taxonomy" id="317549"/>
    <lineage>
        <taxon>Eukaryota</taxon>
        <taxon>Metazoa</taxon>
        <taxon>Cnidaria</taxon>
        <taxon>Anthozoa</taxon>
        <taxon>Octocorallia</taxon>
        <taxon>Malacalcyonacea</taxon>
        <taxon>Plexauridae</taxon>
        <taxon>Paramuricea</taxon>
    </lineage>
</organism>
<dbReference type="InterPro" id="IPR000832">
    <property type="entry name" value="GPCR_2_secretin-like"/>
</dbReference>
<dbReference type="AlphaFoldDB" id="A0A7D9KYM6"/>
<evidence type="ECO:0000313" key="11">
    <source>
        <dbReference type="Proteomes" id="UP001152795"/>
    </source>
</evidence>
<evidence type="ECO:0000256" key="2">
    <source>
        <dbReference type="ARBA" id="ARBA00007343"/>
    </source>
</evidence>
<dbReference type="InterPro" id="IPR046338">
    <property type="entry name" value="GAIN_dom_sf"/>
</dbReference>
<dbReference type="GO" id="GO:0004930">
    <property type="term" value="F:G protein-coupled receptor activity"/>
    <property type="evidence" value="ECO:0007669"/>
    <property type="project" value="InterPro"/>
</dbReference>
<sequence>MAAIKRLLLVIMTILLMEKKTMSSQLAQIPMQCFNYTELEEKPWYNYQKIQTTLPTSLCSGTLRPKNGWYRFQYSLNEVLDLPHKFLSDNGILNSSKNTRCPHKAPLHPCREYDTLNSTVCFRGIGKNFGRAINITHCDAFYVYQLPQFLCKNGPSRFERWNDTRSPNTTGCILSLPPLNSSTPNVVDAVNELDRIKNISEREKAAQKIIDQLLNFTNLDKMNEEERGNGMKQQDLNDTVRILQKIIHSNISYGSLNILGPANNILDSRNTKSWRNMTNDKLIRDLVLTLEKYGFQYGENLKNNPKASASSAFQSYSTYSNVQLHVKYIKQAGNLSMKDRLFQFPDASFNLSPDALPQESGAVVVVMWYKTIQSFLRNSFYGDNIYAEVKSEIITASVQPTPRVKFSIPVRISWNTTELNDSDTCVYWKPEWNENEWKTDGCVRVKDESDSNRLICECDHLTAFAGMDISRDLVSRSERQALELISTIGCSISLFGIFLTILTHALLCKRLHQNEKRKVPSQVLMHLCVAIGMTDILAILAGPAQNNEIFCKSVSILLYFFILVVFGWMLCEGIVIYLQLVSVYAGLGLGGRHMKYFYVIGWGIPAVVVTVLIGANGQDNFITKRACWCRGGGVLFWTFAATIGIILTINSVIFILALRSALSSSLVNRTAKATAATALRKAKVGLKGSAVLLPLLGLTWVFGLLVFNRDTIVFKYLFAICNSLQGVMIFVFHVLVDRKVREAISREKKARLKGRHNHANNMVHSNDCATLSTSEGHGKSSIPVTPVGPNNNTLAVQNHYTTVNSAFNPDGHMDNRSSTADNVEYREVAKLQQILSTTN</sequence>
<dbReference type="SMART" id="SM00303">
    <property type="entry name" value="GPS"/>
    <property type="match status" value="1"/>
</dbReference>
<dbReference type="PROSITE" id="PS50221">
    <property type="entry name" value="GAIN_B"/>
    <property type="match status" value="1"/>
</dbReference>
<dbReference type="InterPro" id="IPR057244">
    <property type="entry name" value="GAIN_B"/>
</dbReference>
<evidence type="ECO:0000313" key="10">
    <source>
        <dbReference type="EMBL" id="CAB4022351.1"/>
    </source>
</evidence>
<keyword evidence="5" id="KW-0472">Membrane</keyword>
<dbReference type="GO" id="GO:0005886">
    <property type="term" value="C:plasma membrane"/>
    <property type="evidence" value="ECO:0007669"/>
    <property type="project" value="UniProtKB-SubCell"/>
</dbReference>
<evidence type="ECO:0000256" key="7">
    <source>
        <dbReference type="ARBA" id="ARBA00023180"/>
    </source>
</evidence>
<name>A0A7D9KYM6_PARCT</name>
<dbReference type="PROSITE" id="PS50261">
    <property type="entry name" value="G_PROTEIN_RECEP_F2_4"/>
    <property type="match status" value="1"/>
</dbReference>